<dbReference type="AlphaFoldDB" id="A0A0C4Y7C1"/>
<accession>A0A0C4Y7C1</accession>
<feature type="region of interest" description="Disordered" evidence="1">
    <location>
        <begin position="435"/>
        <end position="465"/>
    </location>
</feature>
<gene>
    <name evidence="2" type="ORF">RR42_m1432</name>
</gene>
<protein>
    <submittedName>
        <fullName evidence="2">Putative portal protein</fullName>
    </submittedName>
</protein>
<proteinExistence type="predicted"/>
<dbReference type="EMBL" id="CP010536">
    <property type="protein sequence ID" value="AJG18833.1"/>
    <property type="molecule type" value="Genomic_DNA"/>
</dbReference>
<feature type="compositionally biased region" description="Basic and acidic residues" evidence="1">
    <location>
        <begin position="443"/>
        <end position="453"/>
    </location>
</feature>
<dbReference type="STRING" id="68895.RR42_m1432"/>
<dbReference type="Proteomes" id="UP000031843">
    <property type="component" value="Chromosome main"/>
</dbReference>
<evidence type="ECO:0000256" key="1">
    <source>
        <dbReference type="SAM" id="MobiDB-lite"/>
    </source>
</evidence>
<name>A0A0C4Y7C1_9BURK</name>
<organism evidence="2 3">
    <name type="scientific">Cupriavidus basilensis</name>
    <dbReference type="NCBI Taxonomy" id="68895"/>
    <lineage>
        <taxon>Bacteria</taxon>
        <taxon>Pseudomonadati</taxon>
        <taxon>Pseudomonadota</taxon>
        <taxon>Betaproteobacteria</taxon>
        <taxon>Burkholderiales</taxon>
        <taxon>Burkholderiaceae</taxon>
        <taxon>Cupriavidus</taxon>
    </lineage>
</organism>
<evidence type="ECO:0000313" key="3">
    <source>
        <dbReference type="Proteomes" id="UP000031843"/>
    </source>
</evidence>
<reference evidence="2 3" key="1">
    <citation type="journal article" date="2015" name="Genome Announc.">
        <title>Complete Genome Sequence of Cupriavidus basilensis 4G11, Isolated from the Oak Ridge Field Research Center Site.</title>
        <authorList>
            <person name="Ray J."/>
            <person name="Waters R.J."/>
            <person name="Skerker J.M."/>
            <person name="Kuehl J.V."/>
            <person name="Price M.N."/>
            <person name="Huang J."/>
            <person name="Chakraborty R."/>
            <person name="Arkin A.P."/>
            <person name="Deutschbauer A."/>
        </authorList>
    </citation>
    <scope>NUCLEOTIDE SEQUENCE [LARGE SCALE GENOMIC DNA]</scope>
    <source>
        <strain evidence="2">4G11</strain>
    </source>
</reference>
<sequence>MARSRAQIYQKWSFMEGDPIISSAIGLLVTSALGGHETSGDVVFIEKTPAAEKDKRLANMVDEINDDLAPLFNRVAYTLAYNGAVFGDSYARIYADRGGIRDLYVDELVRPPIVQPYEKGTRTVGFMIYAGDKMLERLDISQLARLKMPRTLWVPQFQIVEKAFRTALTENDMDKLPVLPASIGGSFLYQAEEPYDNLLASLLGLVGQRWMDSIDEQMVGVNLETMTADQQEKFLTSIIGMLKLSKDRAENAVKTGQPVMERIRHIIPVWGEKQITRLDQMQNGRNATISVEDVMLHAKLLSGALGTDLSMLGFSELLSGGLGDGGFFRTSAQAAERARVIRGALSDCCNAIIDIHTMHRYGTVFLPSARPWSINFYGSISALESERQRTRQDAMAAGQSLIQAIRDLKDMGASQDFISHFLTKQMLLDEDQAKMYSQIANEPDTRGKRDPRVRLSGSDETEDDE</sequence>
<dbReference type="KEGG" id="cbw:RR42_m1432"/>
<keyword evidence="3" id="KW-1185">Reference proteome</keyword>
<evidence type="ECO:0000313" key="2">
    <source>
        <dbReference type="EMBL" id="AJG18833.1"/>
    </source>
</evidence>